<name>A0A9W9P671_9EURO</name>
<dbReference type="PANTHER" id="PTHR21310:SF55">
    <property type="entry name" value="AMINOGLYCOSIDE PHOSPHOTRANSFERASE DOMAIN-CONTAINING PROTEIN"/>
    <property type="match status" value="1"/>
</dbReference>
<protein>
    <recommendedName>
        <fullName evidence="1">Aminoglycoside phosphotransferase domain-containing protein</fullName>
    </recommendedName>
</protein>
<dbReference type="Gene3D" id="3.90.1200.10">
    <property type="match status" value="1"/>
</dbReference>
<dbReference type="RefSeq" id="XP_058331284.1">
    <property type="nucleotide sequence ID" value="XM_058472281.1"/>
</dbReference>
<proteinExistence type="predicted"/>
<accession>A0A9W9P671</accession>
<sequence length="313" mass="35888">MEVIKSVFRPDFTWPQPMKPTISKTTPALPSRPGKLRQRVWGLLHTCLSHFSKWYTRWYGVYSEPHVYQLPFGLILKWSDRTSEEEAVAMQMARAAGMPVPMVLSYGWHPGCSYNRFWSILMTRLPGFTLANSSDPLDVEVEEPWLSELRDCIDSMRQWTSPYDASICSPMGTSIRSSRVPDHIMGPFPTEAELHDFLLSPASGHGFDSTQEYIDALAQANEIRKMPHRITFTHGDFKAHNIMVGDDNQLTGILDWESGGWMPEYWEYTTALRFGRRSWWGEVVTWLGGDKYSQQLTCDIALNSLTVDSYIAF</sequence>
<dbReference type="PANTHER" id="PTHR21310">
    <property type="entry name" value="AMINOGLYCOSIDE PHOSPHOTRANSFERASE-RELATED-RELATED"/>
    <property type="match status" value="1"/>
</dbReference>
<gene>
    <name evidence="2" type="ORF">N7468_002984</name>
</gene>
<evidence type="ECO:0000313" key="3">
    <source>
        <dbReference type="Proteomes" id="UP001150941"/>
    </source>
</evidence>
<dbReference type="InterPro" id="IPR002575">
    <property type="entry name" value="Aminoglycoside_PTrfase"/>
</dbReference>
<dbReference type="SUPFAM" id="SSF56112">
    <property type="entry name" value="Protein kinase-like (PK-like)"/>
    <property type="match status" value="1"/>
</dbReference>
<organism evidence="2 3">
    <name type="scientific">Penicillium chermesinum</name>
    <dbReference type="NCBI Taxonomy" id="63820"/>
    <lineage>
        <taxon>Eukaryota</taxon>
        <taxon>Fungi</taxon>
        <taxon>Dikarya</taxon>
        <taxon>Ascomycota</taxon>
        <taxon>Pezizomycotina</taxon>
        <taxon>Eurotiomycetes</taxon>
        <taxon>Eurotiomycetidae</taxon>
        <taxon>Eurotiales</taxon>
        <taxon>Aspergillaceae</taxon>
        <taxon>Penicillium</taxon>
    </lineage>
</organism>
<comment type="caution">
    <text evidence="2">The sequence shown here is derived from an EMBL/GenBank/DDBJ whole genome shotgun (WGS) entry which is preliminary data.</text>
</comment>
<reference evidence="2" key="2">
    <citation type="journal article" date="2023" name="IMA Fungus">
        <title>Comparative genomic study of the Penicillium genus elucidates a diverse pangenome and 15 lateral gene transfer events.</title>
        <authorList>
            <person name="Petersen C."/>
            <person name="Sorensen T."/>
            <person name="Nielsen M.R."/>
            <person name="Sondergaard T.E."/>
            <person name="Sorensen J.L."/>
            <person name="Fitzpatrick D.A."/>
            <person name="Frisvad J.C."/>
            <person name="Nielsen K.L."/>
        </authorList>
    </citation>
    <scope>NUCLEOTIDE SEQUENCE</scope>
    <source>
        <strain evidence="2">IBT 19713</strain>
    </source>
</reference>
<evidence type="ECO:0000259" key="1">
    <source>
        <dbReference type="Pfam" id="PF01636"/>
    </source>
</evidence>
<dbReference type="EMBL" id="JAPQKS010000003">
    <property type="protein sequence ID" value="KAJ5238365.1"/>
    <property type="molecule type" value="Genomic_DNA"/>
</dbReference>
<dbReference type="AlphaFoldDB" id="A0A9W9P671"/>
<keyword evidence="3" id="KW-1185">Reference proteome</keyword>
<dbReference type="OrthoDB" id="2906425at2759"/>
<dbReference type="InterPro" id="IPR011009">
    <property type="entry name" value="Kinase-like_dom_sf"/>
</dbReference>
<evidence type="ECO:0000313" key="2">
    <source>
        <dbReference type="EMBL" id="KAJ5238365.1"/>
    </source>
</evidence>
<dbReference type="Proteomes" id="UP001150941">
    <property type="component" value="Unassembled WGS sequence"/>
</dbReference>
<reference evidence="2" key="1">
    <citation type="submission" date="2022-11" db="EMBL/GenBank/DDBJ databases">
        <authorList>
            <person name="Petersen C."/>
        </authorList>
    </citation>
    <scope>NUCLEOTIDE SEQUENCE</scope>
    <source>
        <strain evidence="2">IBT 19713</strain>
    </source>
</reference>
<dbReference type="Pfam" id="PF01636">
    <property type="entry name" value="APH"/>
    <property type="match status" value="1"/>
</dbReference>
<feature type="domain" description="Aminoglycoside phosphotransferase" evidence="1">
    <location>
        <begin position="78"/>
        <end position="282"/>
    </location>
</feature>
<dbReference type="InterPro" id="IPR051678">
    <property type="entry name" value="AGP_Transferase"/>
</dbReference>
<dbReference type="GeneID" id="83199584"/>